<comment type="function">
    <text evidence="18">Catalyzes the epimerization of the S- and R-forms of NAD(P)HX, a damaged form of NAD(P)H that is a result of enzymatic or heat-dependent hydration. This is a prerequisite for the S-specific NAD(P)H-hydrate dehydratase to allow the repair of both epimers of NAD(P)HX.</text>
</comment>
<dbReference type="InterPro" id="IPR030677">
    <property type="entry name" value="Nnr"/>
</dbReference>
<feature type="domain" description="YjeF N-terminal" evidence="21">
    <location>
        <begin position="9"/>
        <end position="208"/>
    </location>
</feature>
<comment type="caution">
    <text evidence="18">Lacks conserved residue(s) required for the propagation of feature annotation.</text>
</comment>
<accession>A0A1M6RDP5</accession>
<dbReference type="InterPro" id="IPR000631">
    <property type="entry name" value="CARKD"/>
</dbReference>
<comment type="function">
    <text evidence="17">Catalyzes the dehydration of the S-form of NAD(P)HX at the expense of ADP, which is converted to AMP. Together with NAD(P)HX epimerase, which catalyzes the epimerization of the S- and R-forms, the enzyme allows the repair of both epimers of NAD(P)HX, a damaged form of NAD(P)H that is a result of enzymatic or heat-dependent hydration.</text>
</comment>
<evidence type="ECO:0000256" key="16">
    <source>
        <dbReference type="ARBA" id="ARBA00049209"/>
    </source>
</evidence>
<dbReference type="PIRSF" id="PIRSF017184">
    <property type="entry name" value="Nnr"/>
    <property type="match status" value="1"/>
</dbReference>
<dbReference type="RefSeq" id="WP_079653766.1">
    <property type="nucleotide sequence ID" value="NZ_LT670846.1"/>
</dbReference>
<dbReference type="EMBL" id="LT670846">
    <property type="protein sequence ID" value="SHK30563.1"/>
    <property type="molecule type" value="Genomic_DNA"/>
</dbReference>
<evidence type="ECO:0000256" key="2">
    <source>
        <dbReference type="ARBA" id="ARBA00000909"/>
    </source>
</evidence>
<evidence type="ECO:0000256" key="14">
    <source>
        <dbReference type="ARBA" id="ARBA00025153"/>
    </source>
</evidence>
<evidence type="ECO:0000256" key="15">
    <source>
        <dbReference type="ARBA" id="ARBA00048238"/>
    </source>
</evidence>
<dbReference type="GO" id="GO:0052855">
    <property type="term" value="F:ADP-dependent NAD(P)H-hydrate dehydratase activity"/>
    <property type="evidence" value="ECO:0007669"/>
    <property type="project" value="UniProtKB-UniRule"/>
</dbReference>
<feature type="binding site" evidence="17">
    <location>
        <position position="369"/>
    </location>
    <ligand>
        <name>(6S)-NADPHX</name>
        <dbReference type="ChEBI" id="CHEBI:64076"/>
    </ligand>
</feature>
<keyword evidence="11 18" id="KW-0413">Isomerase</keyword>
<feature type="binding site" evidence="17">
    <location>
        <position position="316"/>
    </location>
    <ligand>
        <name>(6S)-NADPHX</name>
        <dbReference type="ChEBI" id="CHEBI:64076"/>
    </ligand>
</feature>
<feature type="binding site" evidence="17">
    <location>
        <begin position="406"/>
        <end position="410"/>
    </location>
    <ligand>
        <name>AMP</name>
        <dbReference type="ChEBI" id="CHEBI:456215"/>
    </ligand>
</feature>
<dbReference type="Gene3D" id="3.40.50.10260">
    <property type="entry name" value="YjeF N-terminal domain"/>
    <property type="match status" value="1"/>
</dbReference>
<keyword evidence="12 17" id="KW-0456">Lyase</keyword>
<evidence type="ECO:0000256" key="7">
    <source>
        <dbReference type="ARBA" id="ARBA00022840"/>
    </source>
</evidence>
<dbReference type="PANTHER" id="PTHR12592:SF0">
    <property type="entry name" value="ATP-DEPENDENT (S)-NAD(P)H-HYDRATE DEHYDRATASE"/>
    <property type="match status" value="1"/>
</dbReference>
<keyword evidence="5 18" id="KW-0479">Metal-binding</keyword>
<dbReference type="EC" id="4.2.1.136" evidence="19"/>
<dbReference type="HAMAP" id="MF_01965">
    <property type="entry name" value="NADHX_dehydratase"/>
    <property type="match status" value="1"/>
</dbReference>
<reference evidence="22 23" key="1">
    <citation type="submission" date="2016-11" db="EMBL/GenBank/DDBJ databases">
        <authorList>
            <person name="Jaros S."/>
            <person name="Januszkiewicz K."/>
            <person name="Wedrychowicz H."/>
        </authorList>
    </citation>
    <scope>NUCLEOTIDE SEQUENCE [LARGE SCALE GENOMIC DNA]</scope>
    <source>
        <strain evidence="22 23">DSM 19557</strain>
    </source>
</reference>
<feature type="binding site" evidence="18">
    <location>
        <position position="58"/>
    </location>
    <ligand>
        <name>K(+)</name>
        <dbReference type="ChEBI" id="CHEBI:29103"/>
    </ligand>
</feature>
<comment type="catalytic activity">
    <reaction evidence="1 18 19">
        <text>(6R)-NADHX = (6S)-NADHX</text>
        <dbReference type="Rhea" id="RHEA:32215"/>
        <dbReference type="ChEBI" id="CHEBI:64074"/>
        <dbReference type="ChEBI" id="CHEBI:64075"/>
        <dbReference type="EC" id="5.1.99.6"/>
    </reaction>
</comment>
<dbReference type="InterPro" id="IPR004443">
    <property type="entry name" value="YjeF_N_dom"/>
</dbReference>
<evidence type="ECO:0000256" key="19">
    <source>
        <dbReference type="PIRNR" id="PIRNR017184"/>
    </source>
</evidence>
<feature type="binding site" evidence="17">
    <location>
        <position position="436"/>
    </location>
    <ligand>
        <name>(6S)-NADPHX</name>
        <dbReference type="ChEBI" id="CHEBI:64076"/>
    </ligand>
</feature>
<comment type="subunit">
    <text evidence="17">Homotetramer.</text>
</comment>
<dbReference type="Pfam" id="PF03853">
    <property type="entry name" value="YjeF_N"/>
    <property type="match status" value="1"/>
</dbReference>
<dbReference type="GO" id="GO:0046496">
    <property type="term" value="P:nicotinamide nucleotide metabolic process"/>
    <property type="evidence" value="ECO:0007669"/>
    <property type="project" value="UniProtKB-UniRule"/>
</dbReference>
<evidence type="ECO:0000256" key="17">
    <source>
        <dbReference type="HAMAP-Rule" id="MF_01965"/>
    </source>
</evidence>
<dbReference type="CDD" id="cd01171">
    <property type="entry name" value="YXKO-related"/>
    <property type="match status" value="1"/>
</dbReference>
<evidence type="ECO:0000256" key="8">
    <source>
        <dbReference type="ARBA" id="ARBA00022857"/>
    </source>
</evidence>
<dbReference type="Gene3D" id="3.40.1190.20">
    <property type="match status" value="1"/>
</dbReference>
<feature type="binding site" evidence="18">
    <location>
        <position position="154"/>
    </location>
    <ligand>
        <name>K(+)</name>
        <dbReference type="ChEBI" id="CHEBI:29103"/>
    </ligand>
</feature>
<comment type="catalytic activity">
    <reaction evidence="2 18 19">
        <text>(6R)-NADPHX = (6S)-NADPHX</text>
        <dbReference type="Rhea" id="RHEA:32227"/>
        <dbReference type="ChEBI" id="CHEBI:64076"/>
        <dbReference type="ChEBI" id="CHEBI:64077"/>
        <dbReference type="EC" id="5.1.99.6"/>
    </reaction>
</comment>
<comment type="cofactor">
    <cofactor evidence="17">
        <name>Mg(2+)</name>
        <dbReference type="ChEBI" id="CHEBI:18420"/>
    </cofactor>
</comment>
<comment type="cofactor">
    <cofactor evidence="18 19">
        <name>K(+)</name>
        <dbReference type="ChEBI" id="CHEBI:29103"/>
    </cofactor>
    <text evidence="18 19">Binds 1 potassium ion per subunit.</text>
</comment>
<feature type="binding site" evidence="17">
    <location>
        <position position="435"/>
    </location>
    <ligand>
        <name>AMP</name>
        <dbReference type="ChEBI" id="CHEBI:456215"/>
    </ligand>
</feature>
<comment type="similarity">
    <text evidence="18">Belongs to the NnrE/AIBP family.</text>
</comment>
<comment type="catalytic activity">
    <reaction evidence="16 17 19">
        <text>(6S)-NADPHX + ADP = AMP + phosphate + NADPH + H(+)</text>
        <dbReference type="Rhea" id="RHEA:32235"/>
        <dbReference type="ChEBI" id="CHEBI:15378"/>
        <dbReference type="ChEBI" id="CHEBI:43474"/>
        <dbReference type="ChEBI" id="CHEBI:57783"/>
        <dbReference type="ChEBI" id="CHEBI:64076"/>
        <dbReference type="ChEBI" id="CHEBI:456215"/>
        <dbReference type="ChEBI" id="CHEBI:456216"/>
        <dbReference type="EC" id="4.2.1.136"/>
    </reaction>
</comment>
<evidence type="ECO:0000313" key="22">
    <source>
        <dbReference type="EMBL" id="SHK30563.1"/>
    </source>
</evidence>
<evidence type="ECO:0000259" key="20">
    <source>
        <dbReference type="PROSITE" id="PS51383"/>
    </source>
</evidence>
<evidence type="ECO:0000256" key="5">
    <source>
        <dbReference type="ARBA" id="ARBA00022723"/>
    </source>
</evidence>
<proteinExistence type="inferred from homology"/>
<feature type="binding site" evidence="18">
    <location>
        <begin position="57"/>
        <end position="61"/>
    </location>
    <ligand>
        <name>(6S)-NADPHX</name>
        <dbReference type="ChEBI" id="CHEBI:64076"/>
    </ligand>
</feature>
<dbReference type="SUPFAM" id="SSF53613">
    <property type="entry name" value="Ribokinase-like"/>
    <property type="match status" value="1"/>
</dbReference>
<dbReference type="OrthoDB" id="9806925at2"/>
<keyword evidence="9 18" id="KW-0630">Potassium</keyword>
<dbReference type="SUPFAM" id="SSF64153">
    <property type="entry name" value="YjeF N-terminal domain-like"/>
    <property type="match status" value="1"/>
</dbReference>
<evidence type="ECO:0000256" key="11">
    <source>
        <dbReference type="ARBA" id="ARBA00023235"/>
    </source>
</evidence>
<sequence length="508" mass="54843">MKVLKAAEMSSADRRAIEYYGIPSVVLMERASLGLFRAIRDEFPYAKRVLVVAGKGNNGGDALALVRHMHLHGYKVDYLLPLGEDLKGDAKLQFDILLKLGKEPLKEFPSGGYDLIVDGLFGTGFRPPVDEKASRVIVWINSLGVPVVSVDIPSGLSADKHTIYEPSVRADLTVTFAFPKVCHVLHPAAKRCGKVVVVDIGIPEQAAEGVKRWIIGDVEVPKREVDVHKGIMGHVLLVGGSLGKTGALMISARACTRTGSGLVSVGVPKGLSHIFESSLVEEMSIPLPGDERLDEKALNLILSMKDRFSALAVGMGMDRYKEGQRIVCGLLEGWEGPLLLDADGLNNLSDGKCLELLKRRKSPTVLTPHVGEFSRLTGYSKEYILENFIDLALEFSTNYSCYLVLKSSRTAVATPDGKVFISLRGTPAMAKGGVGDALAGVLTSLLGRGMHVEDALKLGVFLHGIAGEIAHEKLHRESIGAMDLVECIPEAYKRIENGTVTDSISLIV</sequence>
<evidence type="ECO:0000256" key="13">
    <source>
        <dbReference type="ARBA" id="ARBA00023268"/>
    </source>
</evidence>
<dbReference type="GO" id="GO:0052856">
    <property type="term" value="F:NAD(P)HX epimerase activity"/>
    <property type="evidence" value="ECO:0007669"/>
    <property type="project" value="UniProtKB-UniRule"/>
</dbReference>
<keyword evidence="23" id="KW-1185">Reference proteome</keyword>
<dbReference type="HAMAP" id="MF_01966">
    <property type="entry name" value="NADHX_epimerase"/>
    <property type="match status" value="1"/>
</dbReference>
<evidence type="ECO:0000256" key="6">
    <source>
        <dbReference type="ARBA" id="ARBA00022741"/>
    </source>
</evidence>
<feature type="domain" description="YjeF C-terminal" evidence="20">
    <location>
        <begin position="212"/>
        <end position="495"/>
    </location>
</feature>
<dbReference type="Proteomes" id="UP000189810">
    <property type="component" value="Chromosome I"/>
</dbReference>
<evidence type="ECO:0000259" key="21">
    <source>
        <dbReference type="PROSITE" id="PS51385"/>
    </source>
</evidence>
<keyword evidence="7 17" id="KW-0067">ATP-binding</keyword>
<feature type="binding site" evidence="18">
    <location>
        <begin position="122"/>
        <end position="128"/>
    </location>
    <ligand>
        <name>(6S)-NADPHX</name>
        <dbReference type="ChEBI" id="CHEBI:64076"/>
    </ligand>
</feature>
<protein>
    <recommendedName>
        <fullName evidence="19">Bifunctional NAD(P)H-hydrate repair enzyme</fullName>
    </recommendedName>
    <alternativeName>
        <fullName evidence="19">Nicotinamide nucleotide repair protein</fullName>
    </alternativeName>
    <domain>
        <recommendedName>
            <fullName evidence="19">ADP-dependent (S)-NAD(P)H-hydrate dehydratase</fullName>
            <ecNumber evidence="19">4.2.1.136</ecNumber>
        </recommendedName>
        <alternativeName>
            <fullName evidence="19">ADP-dependent NAD(P)HX dehydratase</fullName>
        </alternativeName>
    </domain>
    <domain>
        <recommendedName>
            <fullName evidence="19">NAD(P)H-hydrate epimerase</fullName>
            <ecNumber evidence="19">5.1.99.6</ecNumber>
        </recommendedName>
    </domain>
</protein>
<evidence type="ECO:0000256" key="12">
    <source>
        <dbReference type="ARBA" id="ARBA00023239"/>
    </source>
</evidence>
<dbReference type="PROSITE" id="PS51383">
    <property type="entry name" value="YJEF_C_3"/>
    <property type="match status" value="1"/>
</dbReference>
<evidence type="ECO:0000256" key="9">
    <source>
        <dbReference type="ARBA" id="ARBA00022958"/>
    </source>
</evidence>
<dbReference type="GO" id="GO:0046872">
    <property type="term" value="F:metal ion binding"/>
    <property type="evidence" value="ECO:0007669"/>
    <property type="project" value="UniProtKB-UniRule"/>
</dbReference>
<comment type="similarity">
    <text evidence="4 19">In the C-terminal section; belongs to the NnrD/CARKD family.</text>
</comment>
<comment type="catalytic activity">
    <reaction evidence="15 17 19">
        <text>(6S)-NADHX + ADP = AMP + phosphate + NADH + H(+)</text>
        <dbReference type="Rhea" id="RHEA:32223"/>
        <dbReference type="ChEBI" id="CHEBI:15378"/>
        <dbReference type="ChEBI" id="CHEBI:43474"/>
        <dbReference type="ChEBI" id="CHEBI:57945"/>
        <dbReference type="ChEBI" id="CHEBI:64074"/>
        <dbReference type="ChEBI" id="CHEBI:456215"/>
        <dbReference type="ChEBI" id="CHEBI:456216"/>
        <dbReference type="EC" id="4.2.1.136"/>
    </reaction>
</comment>
<evidence type="ECO:0000256" key="1">
    <source>
        <dbReference type="ARBA" id="ARBA00000013"/>
    </source>
</evidence>
<keyword evidence="13" id="KW-0511">Multifunctional enzyme</keyword>
<comment type="similarity">
    <text evidence="17">Belongs to the NnrD/CARKD family.</text>
</comment>
<comment type="function">
    <text evidence="14 19">Bifunctional enzyme that catalyzes the epimerization of the S- and R-forms of NAD(P)HX and the dehydration of the S-form of NAD(P)HX at the expense of ADP, which is converted to AMP. This allows the repair of both epimers of NAD(P)HX, a damaged form of NAD(P)H that is a result of enzymatic or heat-dependent hydration.</text>
</comment>
<keyword evidence="8 17" id="KW-0521">NADP</keyword>
<dbReference type="PANTHER" id="PTHR12592">
    <property type="entry name" value="ATP-DEPENDENT (S)-NAD(P)H-HYDRATE DEHYDRATASE FAMILY MEMBER"/>
    <property type="match status" value="1"/>
</dbReference>
<keyword evidence="10 17" id="KW-0520">NAD</keyword>
<dbReference type="EC" id="5.1.99.6" evidence="19"/>
<evidence type="ECO:0000256" key="10">
    <source>
        <dbReference type="ARBA" id="ARBA00023027"/>
    </source>
</evidence>
<dbReference type="InterPro" id="IPR029056">
    <property type="entry name" value="Ribokinase-like"/>
</dbReference>
<feature type="binding site" evidence="18">
    <location>
        <position position="118"/>
    </location>
    <ligand>
        <name>K(+)</name>
        <dbReference type="ChEBI" id="CHEBI:29103"/>
    </ligand>
</feature>
<dbReference type="STRING" id="381751.SAMN05444391_0609"/>
<dbReference type="NCBIfam" id="TIGR00197">
    <property type="entry name" value="yjeF_nterm"/>
    <property type="match status" value="1"/>
</dbReference>
<dbReference type="GO" id="GO:0005524">
    <property type="term" value="F:ATP binding"/>
    <property type="evidence" value="ECO:0007669"/>
    <property type="project" value="UniProtKB-UniRule"/>
</dbReference>
<evidence type="ECO:0000313" key="23">
    <source>
        <dbReference type="Proteomes" id="UP000189810"/>
    </source>
</evidence>
<feature type="binding site" evidence="17">
    <location>
        <position position="247"/>
    </location>
    <ligand>
        <name>(6S)-NADPHX</name>
        <dbReference type="ChEBI" id="CHEBI:64076"/>
    </ligand>
</feature>
<dbReference type="NCBIfam" id="TIGR00196">
    <property type="entry name" value="yjeF_cterm"/>
    <property type="match status" value="1"/>
</dbReference>
<evidence type="ECO:0000256" key="4">
    <source>
        <dbReference type="ARBA" id="ARBA00009524"/>
    </source>
</evidence>
<dbReference type="PROSITE" id="PS51385">
    <property type="entry name" value="YJEF_N"/>
    <property type="match status" value="1"/>
</dbReference>
<dbReference type="GO" id="GO:0110051">
    <property type="term" value="P:metabolite repair"/>
    <property type="evidence" value="ECO:0007669"/>
    <property type="project" value="TreeGrafter"/>
</dbReference>
<evidence type="ECO:0000256" key="3">
    <source>
        <dbReference type="ARBA" id="ARBA00006001"/>
    </source>
</evidence>
<dbReference type="Pfam" id="PF01256">
    <property type="entry name" value="Carb_kinase"/>
    <property type="match status" value="1"/>
</dbReference>
<keyword evidence="6 17" id="KW-0547">Nucleotide-binding</keyword>
<organism evidence="22 23">
    <name type="scientific">Thermocrinis minervae</name>
    <dbReference type="NCBI Taxonomy" id="381751"/>
    <lineage>
        <taxon>Bacteria</taxon>
        <taxon>Pseudomonadati</taxon>
        <taxon>Aquificota</taxon>
        <taxon>Aquificia</taxon>
        <taxon>Aquificales</taxon>
        <taxon>Aquificaceae</taxon>
        <taxon>Thermocrinis</taxon>
    </lineage>
</organism>
<dbReference type="AlphaFoldDB" id="A0A1M6RDP5"/>
<feature type="binding site" evidence="18">
    <location>
        <position position="151"/>
    </location>
    <ligand>
        <name>(6S)-NADPHX</name>
        <dbReference type="ChEBI" id="CHEBI:64076"/>
    </ligand>
</feature>
<name>A0A1M6RDP5_9AQUI</name>
<dbReference type="InterPro" id="IPR036652">
    <property type="entry name" value="YjeF_N_dom_sf"/>
</dbReference>
<comment type="similarity">
    <text evidence="3 19">In the N-terminal section; belongs to the NnrE/AIBP family.</text>
</comment>
<evidence type="ECO:0000256" key="18">
    <source>
        <dbReference type="HAMAP-Rule" id="MF_01966"/>
    </source>
</evidence>
<gene>
    <name evidence="17" type="primary">nnrD</name>
    <name evidence="18" type="synonym">nnrE</name>
    <name evidence="22" type="ORF">SAMN05444391_0609</name>
</gene>